<evidence type="ECO:0008006" key="4">
    <source>
        <dbReference type="Google" id="ProtNLM"/>
    </source>
</evidence>
<protein>
    <recommendedName>
        <fullName evidence="4">Ligand-binding SRPBCC domain-containing protein</fullName>
    </recommendedName>
</protein>
<dbReference type="EMBL" id="JBHUME010000010">
    <property type="protein sequence ID" value="MFD2614163.1"/>
    <property type="molecule type" value="Genomic_DNA"/>
</dbReference>
<evidence type="ECO:0000313" key="3">
    <source>
        <dbReference type="Proteomes" id="UP001597541"/>
    </source>
</evidence>
<evidence type="ECO:0000256" key="1">
    <source>
        <dbReference type="SAM" id="Phobius"/>
    </source>
</evidence>
<evidence type="ECO:0000313" key="2">
    <source>
        <dbReference type="EMBL" id="MFD2614163.1"/>
    </source>
</evidence>
<keyword evidence="1" id="KW-0472">Membrane</keyword>
<keyword evidence="3" id="KW-1185">Reference proteome</keyword>
<keyword evidence="1" id="KW-1133">Transmembrane helix</keyword>
<reference evidence="3" key="1">
    <citation type="journal article" date="2019" name="Int. J. Syst. Evol. Microbiol.">
        <title>The Global Catalogue of Microorganisms (GCM) 10K type strain sequencing project: providing services to taxonomists for standard genome sequencing and annotation.</title>
        <authorList>
            <consortium name="The Broad Institute Genomics Platform"/>
            <consortium name="The Broad Institute Genome Sequencing Center for Infectious Disease"/>
            <person name="Wu L."/>
            <person name="Ma J."/>
        </authorList>
    </citation>
    <scope>NUCLEOTIDE SEQUENCE [LARGE SCALE GENOMIC DNA]</scope>
    <source>
        <strain evidence="3">KCTC 3950</strain>
    </source>
</reference>
<name>A0ABW5PGH9_9BACL</name>
<organism evidence="2 3">
    <name type="scientific">Paenibacillus gansuensis</name>
    <dbReference type="NCBI Taxonomy" id="306542"/>
    <lineage>
        <taxon>Bacteria</taxon>
        <taxon>Bacillati</taxon>
        <taxon>Bacillota</taxon>
        <taxon>Bacilli</taxon>
        <taxon>Bacillales</taxon>
        <taxon>Paenibacillaceae</taxon>
        <taxon>Paenibacillus</taxon>
    </lineage>
</organism>
<accession>A0ABW5PGH9</accession>
<dbReference type="Proteomes" id="UP001597541">
    <property type="component" value="Unassembled WGS sequence"/>
</dbReference>
<dbReference type="RefSeq" id="WP_377604725.1">
    <property type="nucleotide sequence ID" value="NZ_JBHUME010000010.1"/>
</dbReference>
<feature type="transmembrane region" description="Helical" evidence="1">
    <location>
        <begin position="115"/>
        <end position="132"/>
    </location>
</feature>
<gene>
    <name evidence="2" type="ORF">ACFSUF_17280</name>
</gene>
<feature type="transmembrane region" description="Helical" evidence="1">
    <location>
        <begin position="53"/>
        <end position="72"/>
    </location>
</feature>
<proteinExistence type="predicted"/>
<sequence>MFVKVRSVFDCNASDLFNEVKKSKSLLYIAKPLVKFVPDENHPLPDMWEEGKYLVKMYIFGFIPFGTQWIVISVDEQAKHIRDNGYSQVISKWDHHIQLEGLERNKTLYVDTIEISAGALTPFVVSFAQLFYRWRQRRWKKLITNKFDYNIK</sequence>
<comment type="caution">
    <text evidence="2">The sequence shown here is derived from an EMBL/GenBank/DDBJ whole genome shotgun (WGS) entry which is preliminary data.</text>
</comment>
<keyword evidence="1" id="KW-0812">Transmembrane</keyword>